<name>B3S8J8_TRIAD</name>
<evidence type="ECO:0000313" key="1">
    <source>
        <dbReference type="EMBL" id="EDV20967.1"/>
    </source>
</evidence>
<accession>B3S8J8</accession>
<dbReference type="CTD" id="6757754"/>
<sequence>MDRCWLYARSILGWTTCRSTKECPLYLQGVYDSSSQHGLLDQHGHDDEKRIKAAFCPLRWCDLGRILHTMAVVAMLTGQLHSVKASIKAYYSLQTDLSRWKYPQADVSAKAKERKCFLTLIDRCCWCWEKIQHASWVQKQNQGLQHAKLVWSSFSSQQAIRGVPVQPWSTLANVLTERHLKELPTTTTAY</sequence>
<protein>
    <submittedName>
        <fullName evidence="1">Uncharacterized protein</fullName>
    </submittedName>
</protein>
<dbReference type="GeneID" id="6757754"/>
<keyword evidence="2" id="KW-1185">Reference proteome</keyword>
<dbReference type="EMBL" id="DS985256">
    <property type="protein sequence ID" value="EDV20967.1"/>
    <property type="molecule type" value="Genomic_DNA"/>
</dbReference>
<organism evidence="1 2">
    <name type="scientific">Trichoplax adhaerens</name>
    <name type="common">Trichoplax reptans</name>
    <dbReference type="NCBI Taxonomy" id="10228"/>
    <lineage>
        <taxon>Eukaryota</taxon>
        <taxon>Metazoa</taxon>
        <taxon>Placozoa</taxon>
        <taxon>Uniplacotomia</taxon>
        <taxon>Trichoplacea</taxon>
        <taxon>Trichoplacidae</taxon>
        <taxon>Trichoplax</taxon>
    </lineage>
</organism>
<dbReference type="Proteomes" id="UP000009022">
    <property type="component" value="Unassembled WGS sequence"/>
</dbReference>
<dbReference type="HOGENOM" id="CLU_1429752_0_0_1"/>
<reference evidence="1 2" key="1">
    <citation type="journal article" date="2008" name="Nature">
        <title>The Trichoplax genome and the nature of placozoans.</title>
        <authorList>
            <person name="Srivastava M."/>
            <person name="Begovic E."/>
            <person name="Chapman J."/>
            <person name="Putnam N.H."/>
            <person name="Hellsten U."/>
            <person name="Kawashima T."/>
            <person name="Kuo A."/>
            <person name="Mitros T."/>
            <person name="Salamov A."/>
            <person name="Carpenter M.L."/>
            <person name="Signorovitch A.Y."/>
            <person name="Moreno M.A."/>
            <person name="Kamm K."/>
            <person name="Grimwood J."/>
            <person name="Schmutz J."/>
            <person name="Shapiro H."/>
            <person name="Grigoriev I.V."/>
            <person name="Buss L.W."/>
            <person name="Schierwater B."/>
            <person name="Dellaporta S.L."/>
            <person name="Rokhsar D.S."/>
        </authorList>
    </citation>
    <scope>NUCLEOTIDE SEQUENCE [LARGE SCALE GENOMIC DNA]</scope>
    <source>
        <strain evidence="1 2">Grell-BS-1999</strain>
    </source>
</reference>
<gene>
    <name evidence="1" type="ORF">TRIADDRAFT_60566</name>
</gene>
<dbReference type="KEGG" id="tad:TRIADDRAFT_60566"/>
<dbReference type="AlphaFoldDB" id="B3S8J8"/>
<dbReference type="InParanoid" id="B3S8J8"/>
<evidence type="ECO:0000313" key="2">
    <source>
        <dbReference type="Proteomes" id="UP000009022"/>
    </source>
</evidence>
<proteinExistence type="predicted"/>
<dbReference type="RefSeq" id="XP_002116611.1">
    <property type="nucleotide sequence ID" value="XM_002116575.1"/>
</dbReference>